<evidence type="ECO:0000256" key="2">
    <source>
        <dbReference type="ARBA" id="ARBA00022553"/>
    </source>
</evidence>
<protein>
    <submittedName>
        <fullName evidence="4">ACP-like protein</fullName>
    </submittedName>
</protein>
<evidence type="ECO:0000313" key="5">
    <source>
        <dbReference type="Proteomes" id="UP000016922"/>
    </source>
</evidence>
<evidence type="ECO:0000256" key="1">
    <source>
        <dbReference type="ARBA" id="ARBA00022450"/>
    </source>
</evidence>
<name>S3CSQ8_GLAL2</name>
<dbReference type="GeneID" id="19468868"/>
<dbReference type="SUPFAM" id="SSF47336">
    <property type="entry name" value="ACP-like"/>
    <property type="match status" value="1"/>
</dbReference>
<evidence type="ECO:0000313" key="4">
    <source>
        <dbReference type="EMBL" id="EPE28700.1"/>
    </source>
</evidence>
<dbReference type="KEGG" id="glz:GLAREA_09821"/>
<dbReference type="EMBL" id="KE145368">
    <property type="protein sequence ID" value="EPE28700.1"/>
    <property type="molecule type" value="Genomic_DNA"/>
</dbReference>
<dbReference type="GO" id="GO:0031177">
    <property type="term" value="F:phosphopantetheine binding"/>
    <property type="evidence" value="ECO:0007669"/>
    <property type="project" value="InterPro"/>
</dbReference>
<feature type="domain" description="Carrier" evidence="3">
    <location>
        <begin position="20"/>
        <end position="97"/>
    </location>
</feature>
<keyword evidence="2" id="KW-0597">Phosphoprotein</keyword>
<dbReference type="AlphaFoldDB" id="S3CSQ8"/>
<sequence>MLKFLDLQEQQERYFGKDKASVDLLARAIGLRVSGFLMIDEKDVDITQNLAAAGVDSLVAIKLRNWWKQSLGVEVSVLELMKQGSILGLVELAIERLSEKYRSKKK</sequence>
<gene>
    <name evidence="4" type="ORF">GLAREA_09821</name>
</gene>
<dbReference type="SMART" id="SM00823">
    <property type="entry name" value="PKS_PP"/>
    <property type="match status" value="1"/>
</dbReference>
<dbReference type="PROSITE" id="PS50075">
    <property type="entry name" value="CARRIER"/>
    <property type="match status" value="1"/>
</dbReference>
<keyword evidence="1" id="KW-0596">Phosphopantetheine</keyword>
<evidence type="ECO:0000259" key="3">
    <source>
        <dbReference type="PROSITE" id="PS50075"/>
    </source>
</evidence>
<dbReference type="InterPro" id="IPR009081">
    <property type="entry name" value="PP-bd_ACP"/>
</dbReference>
<dbReference type="OrthoDB" id="329835at2759"/>
<proteinExistence type="predicted"/>
<keyword evidence="5" id="KW-1185">Reference proteome</keyword>
<accession>S3CSQ8</accession>
<dbReference type="InterPro" id="IPR020806">
    <property type="entry name" value="PKS_PP-bd"/>
</dbReference>
<dbReference type="InterPro" id="IPR036736">
    <property type="entry name" value="ACP-like_sf"/>
</dbReference>
<organism evidence="4 5">
    <name type="scientific">Glarea lozoyensis (strain ATCC 20868 / MF5171)</name>
    <dbReference type="NCBI Taxonomy" id="1116229"/>
    <lineage>
        <taxon>Eukaryota</taxon>
        <taxon>Fungi</taxon>
        <taxon>Dikarya</taxon>
        <taxon>Ascomycota</taxon>
        <taxon>Pezizomycotina</taxon>
        <taxon>Leotiomycetes</taxon>
        <taxon>Helotiales</taxon>
        <taxon>Helotiaceae</taxon>
        <taxon>Glarea</taxon>
    </lineage>
</organism>
<dbReference type="Pfam" id="PF23297">
    <property type="entry name" value="ACP_SdgA_C"/>
    <property type="match status" value="1"/>
</dbReference>
<dbReference type="RefSeq" id="XP_008084608.1">
    <property type="nucleotide sequence ID" value="XM_008086417.1"/>
</dbReference>
<reference evidence="4 5" key="1">
    <citation type="journal article" date="2013" name="BMC Genomics">
        <title>Genomics-driven discovery of the pneumocandin biosynthetic gene cluster in the fungus Glarea lozoyensis.</title>
        <authorList>
            <person name="Chen L."/>
            <person name="Yue Q."/>
            <person name="Zhang X."/>
            <person name="Xiang M."/>
            <person name="Wang C."/>
            <person name="Li S."/>
            <person name="Che Y."/>
            <person name="Ortiz-Lopez F.J."/>
            <person name="Bills G.F."/>
            <person name="Liu X."/>
            <person name="An Z."/>
        </authorList>
    </citation>
    <scope>NUCLEOTIDE SEQUENCE [LARGE SCALE GENOMIC DNA]</scope>
    <source>
        <strain evidence="5">ATCC 20868 / MF5171</strain>
    </source>
</reference>
<dbReference type="OMA" id="FMFLLKS"/>
<dbReference type="Gene3D" id="1.10.1200.10">
    <property type="entry name" value="ACP-like"/>
    <property type="match status" value="1"/>
</dbReference>
<dbReference type="HOGENOM" id="CLU_2223540_0_0_1"/>
<dbReference type="Proteomes" id="UP000016922">
    <property type="component" value="Unassembled WGS sequence"/>
</dbReference>